<reference evidence="3" key="1">
    <citation type="journal article" date="2019" name="Int. J. Syst. Evol. Microbiol.">
        <title>The Global Catalogue of Microorganisms (GCM) 10K type strain sequencing project: providing services to taxonomists for standard genome sequencing and annotation.</title>
        <authorList>
            <consortium name="The Broad Institute Genomics Platform"/>
            <consortium name="The Broad Institute Genome Sequencing Center for Infectious Disease"/>
            <person name="Wu L."/>
            <person name="Ma J."/>
        </authorList>
    </citation>
    <scope>NUCLEOTIDE SEQUENCE [LARGE SCALE GENOMIC DNA]</scope>
    <source>
        <strain evidence="3">JCM 16082</strain>
    </source>
</reference>
<feature type="compositionally biased region" description="Basic and acidic residues" evidence="1">
    <location>
        <begin position="1"/>
        <end position="11"/>
    </location>
</feature>
<dbReference type="Proteomes" id="UP001500507">
    <property type="component" value="Unassembled WGS sequence"/>
</dbReference>
<dbReference type="RefSeq" id="WP_343764309.1">
    <property type="nucleotide sequence ID" value="NZ_BAAAFG010000005.1"/>
</dbReference>
<evidence type="ECO:0000313" key="2">
    <source>
        <dbReference type="EMBL" id="GAA0871696.1"/>
    </source>
</evidence>
<keyword evidence="3" id="KW-1185">Reference proteome</keyword>
<name>A0ABP3XR05_9FLAO</name>
<sequence>MAEKDEEKSDDLYTDANPETTVEGLGFKDKETAEESVDKLKHLLKEEVITRDHAKQICVTMEQRSKHHPHRNEDMKKAEKIYREYLEKLKNND</sequence>
<accession>A0ABP3XR05</accession>
<dbReference type="EMBL" id="BAAAFG010000005">
    <property type="protein sequence ID" value="GAA0871696.1"/>
    <property type="molecule type" value="Genomic_DNA"/>
</dbReference>
<proteinExistence type="predicted"/>
<comment type="caution">
    <text evidence="2">The sequence shown here is derived from an EMBL/GenBank/DDBJ whole genome shotgun (WGS) entry which is preliminary data.</text>
</comment>
<evidence type="ECO:0000256" key="1">
    <source>
        <dbReference type="SAM" id="MobiDB-lite"/>
    </source>
</evidence>
<protein>
    <submittedName>
        <fullName evidence="2">Uncharacterized protein</fullName>
    </submittedName>
</protein>
<evidence type="ECO:0000313" key="3">
    <source>
        <dbReference type="Proteomes" id="UP001500507"/>
    </source>
</evidence>
<organism evidence="2 3">
    <name type="scientific">Gangjinia marincola</name>
    <dbReference type="NCBI Taxonomy" id="578463"/>
    <lineage>
        <taxon>Bacteria</taxon>
        <taxon>Pseudomonadati</taxon>
        <taxon>Bacteroidota</taxon>
        <taxon>Flavobacteriia</taxon>
        <taxon>Flavobacteriales</taxon>
        <taxon>Flavobacteriaceae</taxon>
        <taxon>Gangjinia</taxon>
    </lineage>
</organism>
<gene>
    <name evidence="2" type="ORF">GCM10009117_08420</name>
</gene>
<feature type="region of interest" description="Disordered" evidence="1">
    <location>
        <begin position="1"/>
        <end position="29"/>
    </location>
</feature>